<proteinExistence type="predicted"/>
<dbReference type="EMBL" id="CP020918">
    <property type="protein sequence ID" value="AWG22036.1"/>
    <property type="molecule type" value="Genomic_DNA"/>
</dbReference>
<dbReference type="OrthoDB" id="1110633at2"/>
<dbReference type="AlphaFoldDB" id="A0A2S1LES2"/>
<evidence type="ECO:0000256" key="1">
    <source>
        <dbReference type="SAM" id="SignalP"/>
    </source>
</evidence>
<accession>A0A2S1LES2</accession>
<keyword evidence="3" id="KW-1185">Reference proteome</keyword>
<keyword evidence="1" id="KW-0732">Signal</keyword>
<evidence type="ECO:0008006" key="4">
    <source>
        <dbReference type="Google" id="ProtNLM"/>
    </source>
</evidence>
<feature type="signal peptide" evidence="1">
    <location>
        <begin position="1"/>
        <end position="22"/>
    </location>
</feature>
<protein>
    <recommendedName>
        <fullName evidence="4">POTRA domain-containing protein</fullName>
    </recommendedName>
</protein>
<evidence type="ECO:0000313" key="2">
    <source>
        <dbReference type="EMBL" id="AWG22036.1"/>
    </source>
</evidence>
<reference evidence="2 3" key="1">
    <citation type="submission" date="2017-04" db="EMBL/GenBank/DDBJ databases">
        <title>Compelte genome sequence of WV33.</title>
        <authorList>
            <person name="Lee P.C."/>
        </authorList>
    </citation>
    <scope>NUCLEOTIDE SEQUENCE [LARGE SCALE GENOMIC DNA]</scope>
    <source>
        <strain evidence="2 3">WV33</strain>
    </source>
</reference>
<evidence type="ECO:0000313" key="3">
    <source>
        <dbReference type="Proteomes" id="UP000244527"/>
    </source>
</evidence>
<feature type="chain" id="PRO_5015502766" description="POTRA domain-containing protein" evidence="1">
    <location>
        <begin position="23"/>
        <end position="605"/>
    </location>
</feature>
<dbReference type="RefSeq" id="WP_108740967.1">
    <property type="nucleotide sequence ID" value="NZ_CP020918.1"/>
</dbReference>
<dbReference type="Proteomes" id="UP000244527">
    <property type="component" value="Chromosome"/>
</dbReference>
<sequence>MLKNQKTFFLILLLFLFSISNAQTQKSNNDSIGMYKKIQTYSKKGKFTSFLHRIIFEPIGAEPAPSQAVKIPNHKRYNGKIIRNINITTLDPFGFSDSDSLKTPSKWEQRIGNELHVKSKKFAIRNVLLFKKNTPYNDLSIHESERLIRAQRFANRATITEKLVGKDSVDVYVRVLDSWSIVPTFQISSSKTKIGLNERNFMGTGQQLEYRFTNRFADGKDAHDITYTVPNIKNSFVTTVFKYNKDLDNYYDKSISIERPFYSSLAKWAGGLYVGQRFRRDSLQSTASNYESLNFKYSTHDLWLGKAFSVFNKDTVYAQTSNFILAGRIYNRNYIEQPSISFDPEGFYTNEKLLLMGFGFNTRRFVKDSYIFRYGIVEDVPVGQTYGITGGYRYKNNNWDPYFGTQYSIGNYYDWGYLSTNVEWGSFFNQSKATQTALNIQLNYFTNLLEIGKWKIRQFIKPVMIWGSHRQSSIGDQLTINGDNGLRGFNSAVYGSNKMLLTFQTQTYSPKSIWGFRLNPYLNYSVAMLGNVKNNLPNNKVYSKIGIGAIISNDYLVFSSFQLSISYYPTIPFEGDSVFKTNAIQTSDFGFQTFELSKPKIVPYQ</sequence>
<gene>
    <name evidence="2" type="ORF">FFWV33_11175</name>
</gene>
<name>A0A2S1LES2_9FLAO</name>
<organism evidence="2 3">
    <name type="scientific">Flavobacterium faecale</name>
    <dbReference type="NCBI Taxonomy" id="1355330"/>
    <lineage>
        <taxon>Bacteria</taxon>
        <taxon>Pseudomonadati</taxon>
        <taxon>Bacteroidota</taxon>
        <taxon>Flavobacteriia</taxon>
        <taxon>Flavobacteriales</taxon>
        <taxon>Flavobacteriaceae</taxon>
        <taxon>Flavobacterium</taxon>
    </lineage>
</organism>
<dbReference type="KEGG" id="ffa:FFWV33_11175"/>